<evidence type="ECO:0008006" key="11">
    <source>
        <dbReference type="Google" id="ProtNLM"/>
    </source>
</evidence>
<feature type="region of interest" description="Disordered" evidence="8">
    <location>
        <begin position="43"/>
        <end position="64"/>
    </location>
</feature>
<keyword evidence="3" id="KW-0809">Transit peptide</keyword>
<sequence length="220" mass="24213">MPSLLEIFLGTRKPLRYARSLAYVTLRSLTTTLATLVLPSLDSKIDEDDTPSPPAKVRRKGPDSWHQKVQSLLNTSGALNLDEAVQTAQPEDNDWISEKSKSAQQGKRGTQLQYNENQAIAYVASRMPGCYAAVYNIMHELSARLPHFRPQSMLDFGSGPGTAVWAAQEIWDGAVHDVLAVESSPAMAALGQRIQEARQSSAEEASQHSQQKVECRRPAI</sequence>
<evidence type="ECO:0000313" key="10">
    <source>
        <dbReference type="Proteomes" id="UP001491310"/>
    </source>
</evidence>
<dbReference type="PANTHER" id="PTHR13184">
    <property type="entry name" value="37S RIBOSOMAL PROTEIN S22"/>
    <property type="match status" value="1"/>
</dbReference>
<comment type="subcellular location">
    <subcellularLocation>
        <location evidence="1">Mitochondrion</location>
    </subcellularLocation>
</comment>
<keyword evidence="4" id="KW-0408">Iron</keyword>
<keyword evidence="6" id="KW-0496">Mitochondrion</keyword>
<dbReference type="InterPro" id="IPR052571">
    <property type="entry name" value="Mt_RNA_Methyltransferase"/>
</dbReference>
<evidence type="ECO:0000256" key="7">
    <source>
        <dbReference type="ARBA" id="ARBA00045681"/>
    </source>
</evidence>
<dbReference type="Gene3D" id="3.40.50.150">
    <property type="entry name" value="Vaccinia Virus protein VP39"/>
    <property type="match status" value="1"/>
</dbReference>
<dbReference type="SUPFAM" id="SSF53335">
    <property type="entry name" value="S-adenosyl-L-methionine-dependent methyltransferases"/>
    <property type="match status" value="1"/>
</dbReference>
<accession>A0ABR2YR62</accession>
<keyword evidence="2" id="KW-0479">Metal-binding</keyword>
<dbReference type="Pfam" id="PF09243">
    <property type="entry name" value="Rsm22"/>
    <property type="match status" value="1"/>
</dbReference>
<name>A0ABR2YR62_9CHLO</name>
<feature type="region of interest" description="Disordered" evidence="8">
    <location>
        <begin position="197"/>
        <end position="220"/>
    </location>
</feature>
<proteinExistence type="predicted"/>
<feature type="compositionally biased region" description="Basic and acidic residues" evidence="8">
    <location>
        <begin position="211"/>
        <end position="220"/>
    </location>
</feature>
<dbReference type="PANTHER" id="PTHR13184:SF5">
    <property type="entry name" value="METHYLTRANSFERASE-LIKE PROTEIN 17, MITOCHONDRIAL"/>
    <property type="match status" value="1"/>
</dbReference>
<protein>
    <recommendedName>
        <fullName evidence="11">Methyltransferase-like protein 17, mitochondrial</fullName>
    </recommendedName>
</protein>
<evidence type="ECO:0000256" key="8">
    <source>
        <dbReference type="SAM" id="MobiDB-lite"/>
    </source>
</evidence>
<evidence type="ECO:0000256" key="5">
    <source>
        <dbReference type="ARBA" id="ARBA00023014"/>
    </source>
</evidence>
<comment type="function">
    <text evidence="7">Mitochondrial ribosome (mitoribosome) assembly factor. Binds at the interface of the head and body domains of the mitochondrial small ribosomal subunit (mt-SSU), occluding the mRNA channel and preventing compaction of the head domain towards the body. Probable inactive methyltransferase: retains the characteristic folding and ability to bind S-adenosyl-L-methionine, but it probably lost its methyltransferase activity.</text>
</comment>
<dbReference type="Proteomes" id="UP001491310">
    <property type="component" value="Unassembled WGS sequence"/>
</dbReference>
<evidence type="ECO:0000256" key="6">
    <source>
        <dbReference type="ARBA" id="ARBA00023128"/>
    </source>
</evidence>
<gene>
    <name evidence="9" type="ORF">WJX75_003202</name>
</gene>
<comment type="caution">
    <text evidence="9">The sequence shown here is derived from an EMBL/GenBank/DDBJ whole genome shotgun (WGS) entry which is preliminary data.</text>
</comment>
<reference evidence="9 10" key="1">
    <citation type="journal article" date="2024" name="Nat. Commun.">
        <title>Phylogenomics reveals the evolutionary origins of lichenization in chlorophyte algae.</title>
        <authorList>
            <person name="Puginier C."/>
            <person name="Libourel C."/>
            <person name="Otte J."/>
            <person name="Skaloud P."/>
            <person name="Haon M."/>
            <person name="Grisel S."/>
            <person name="Petersen M."/>
            <person name="Berrin J.G."/>
            <person name="Delaux P.M."/>
            <person name="Dal Grande F."/>
            <person name="Keller J."/>
        </authorList>
    </citation>
    <scope>NUCLEOTIDE SEQUENCE [LARGE SCALE GENOMIC DNA]</scope>
    <source>
        <strain evidence="9 10">SAG 216-7</strain>
    </source>
</reference>
<keyword evidence="10" id="KW-1185">Reference proteome</keyword>
<organism evidence="9 10">
    <name type="scientific">Coccomyxa subellipsoidea</name>
    <dbReference type="NCBI Taxonomy" id="248742"/>
    <lineage>
        <taxon>Eukaryota</taxon>
        <taxon>Viridiplantae</taxon>
        <taxon>Chlorophyta</taxon>
        <taxon>core chlorophytes</taxon>
        <taxon>Trebouxiophyceae</taxon>
        <taxon>Trebouxiophyceae incertae sedis</taxon>
        <taxon>Coccomyxaceae</taxon>
        <taxon>Coccomyxa</taxon>
    </lineage>
</organism>
<dbReference type="EMBL" id="JALJOT010000006">
    <property type="protein sequence ID" value="KAK9909499.1"/>
    <property type="molecule type" value="Genomic_DNA"/>
</dbReference>
<evidence type="ECO:0000256" key="1">
    <source>
        <dbReference type="ARBA" id="ARBA00004173"/>
    </source>
</evidence>
<evidence type="ECO:0000256" key="4">
    <source>
        <dbReference type="ARBA" id="ARBA00023004"/>
    </source>
</evidence>
<evidence type="ECO:0000256" key="3">
    <source>
        <dbReference type="ARBA" id="ARBA00022946"/>
    </source>
</evidence>
<evidence type="ECO:0000313" key="9">
    <source>
        <dbReference type="EMBL" id="KAK9909499.1"/>
    </source>
</evidence>
<feature type="compositionally biased region" description="Low complexity" evidence="8">
    <location>
        <begin position="197"/>
        <end position="210"/>
    </location>
</feature>
<keyword evidence="5" id="KW-0411">Iron-sulfur</keyword>
<evidence type="ECO:0000256" key="2">
    <source>
        <dbReference type="ARBA" id="ARBA00022723"/>
    </source>
</evidence>
<dbReference type="InterPro" id="IPR029063">
    <property type="entry name" value="SAM-dependent_MTases_sf"/>
</dbReference>
<feature type="region of interest" description="Disordered" evidence="8">
    <location>
        <begin position="87"/>
        <end position="110"/>
    </location>
</feature>
<dbReference type="InterPro" id="IPR015324">
    <property type="entry name" value="Ribosomal_Rsm22-like"/>
</dbReference>